<evidence type="ECO:0000313" key="2">
    <source>
        <dbReference type="Proteomes" id="UP001460270"/>
    </source>
</evidence>
<dbReference type="AlphaFoldDB" id="A0AAW0NAT5"/>
<reference evidence="2" key="1">
    <citation type="submission" date="2024-04" db="EMBL/GenBank/DDBJ databases">
        <title>Salinicola lusitanus LLJ914,a marine bacterium isolated from the Okinawa Trough.</title>
        <authorList>
            <person name="Li J."/>
        </authorList>
    </citation>
    <scope>NUCLEOTIDE SEQUENCE [LARGE SCALE GENOMIC DNA]</scope>
</reference>
<protein>
    <recommendedName>
        <fullName evidence="3">DUF4371 domain-containing protein</fullName>
    </recommendedName>
</protein>
<comment type="caution">
    <text evidence="1">The sequence shown here is derived from an EMBL/GenBank/DDBJ whole genome shotgun (WGS) entry which is preliminary data.</text>
</comment>
<dbReference type="PANTHER" id="PTHR46880:SF5">
    <property type="entry name" value="DUF4371 DOMAIN-CONTAINING PROTEIN"/>
    <property type="match status" value="1"/>
</dbReference>
<name>A0AAW0NAT5_9GOBI</name>
<evidence type="ECO:0008006" key="3">
    <source>
        <dbReference type="Google" id="ProtNLM"/>
    </source>
</evidence>
<dbReference type="Proteomes" id="UP001460270">
    <property type="component" value="Unassembled WGS sequence"/>
</dbReference>
<accession>A0AAW0NAT5</accession>
<dbReference type="PANTHER" id="PTHR46880">
    <property type="entry name" value="RAS-ASSOCIATING DOMAIN-CONTAINING PROTEIN"/>
    <property type="match status" value="1"/>
</dbReference>
<sequence>MVNAMHAAFYVAKQELPFTQFKPLLGLMNRTGGKVPDSYNSDKACARFICDIYEVERKKLLQKLNDAKYFTLLIDGATDCAIIENELMYVRFCRLKDPSMPTFLFKTCKTRVRVGSMMPFKRHLRKLELIIGRSVLLDLEVMVLLSTWGLKMVWVLVTEGCRPPGIGPLYSSSA</sequence>
<dbReference type="EMBL" id="JBBPFD010000017">
    <property type="protein sequence ID" value="KAK7891787.1"/>
    <property type="molecule type" value="Genomic_DNA"/>
</dbReference>
<evidence type="ECO:0000313" key="1">
    <source>
        <dbReference type="EMBL" id="KAK7891787.1"/>
    </source>
</evidence>
<organism evidence="1 2">
    <name type="scientific">Mugilogobius chulae</name>
    <name type="common">yellowstripe goby</name>
    <dbReference type="NCBI Taxonomy" id="88201"/>
    <lineage>
        <taxon>Eukaryota</taxon>
        <taxon>Metazoa</taxon>
        <taxon>Chordata</taxon>
        <taxon>Craniata</taxon>
        <taxon>Vertebrata</taxon>
        <taxon>Euteleostomi</taxon>
        <taxon>Actinopterygii</taxon>
        <taxon>Neopterygii</taxon>
        <taxon>Teleostei</taxon>
        <taxon>Neoteleostei</taxon>
        <taxon>Acanthomorphata</taxon>
        <taxon>Gobiaria</taxon>
        <taxon>Gobiiformes</taxon>
        <taxon>Gobioidei</taxon>
        <taxon>Gobiidae</taxon>
        <taxon>Gobionellinae</taxon>
        <taxon>Mugilogobius</taxon>
    </lineage>
</organism>
<keyword evidence="2" id="KW-1185">Reference proteome</keyword>
<proteinExistence type="predicted"/>
<gene>
    <name evidence="1" type="ORF">WMY93_023750</name>
</gene>